<dbReference type="SUPFAM" id="SSF52266">
    <property type="entry name" value="SGNH hydrolase"/>
    <property type="match status" value="1"/>
</dbReference>
<dbReference type="EMBL" id="BNED01000005">
    <property type="protein sequence ID" value="GHI76293.1"/>
    <property type="molecule type" value="Genomic_DNA"/>
</dbReference>
<dbReference type="Proteomes" id="UP000608522">
    <property type="component" value="Unassembled WGS sequence"/>
</dbReference>
<accession>A0ABQ3T7C4</accession>
<dbReference type="Gene3D" id="3.40.50.1110">
    <property type="entry name" value="SGNH hydrolase"/>
    <property type="match status" value="1"/>
</dbReference>
<evidence type="ECO:0000259" key="1">
    <source>
        <dbReference type="Pfam" id="PF13472"/>
    </source>
</evidence>
<organism evidence="2 3">
    <name type="scientific">Streptomyces spororaveus</name>
    <dbReference type="NCBI Taxonomy" id="284039"/>
    <lineage>
        <taxon>Bacteria</taxon>
        <taxon>Bacillati</taxon>
        <taxon>Actinomycetota</taxon>
        <taxon>Actinomycetes</taxon>
        <taxon>Kitasatosporales</taxon>
        <taxon>Streptomycetaceae</taxon>
        <taxon>Streptomyces</taxon>
    </lineage>
</organism>
<reference evidence="3" key="1">
    <citation type="submission" date="2023-07" db="EMBL/GenBank/DDBJ databases">
        <title>Whole genome shotgun sequence of Streptomyces spororaveus NBRC 15456.</title>
        <authorList>
            <person name="Komaki H."/>
            <person name="Tamura T."/>
        </authorList>
    </citation>
    <scope>NUCLEOTIDE SEQUENCE [LARGE SCALE GENOMIC DNA]</scope>
    <source>
        <strain evidence="3">NBRC 15456</strain>
    </source>
</reference>
<dbReference type="InterPro" id="IPR036514">
    <property type="entry name" value="SGNH_hydro_sf"/>
</dbReference>
<dbReference type="RefSeq" id="WP_202198509.1">
    <property type="nucleotide sequence ID" value="NZ_BAAATO010000006.1"/>
</dbReference>
<protein>
    <recommendedName>
        <fullName evidence="1">SGNH hydrolase-type esterase domain-containing protein</fullName>
    </recommendedName>
</protein>
<dbReference type="InterPro" id="IPR013830">
    <property type="entry name" value="SGNH_hydro"/>
</dbReference>
<dbReference type="SUPFAM" id="SSF56112">
    <property type="entry name" value="Protein kinase-like (PK-like)"/>
    <property type="match status" value="1"/>
</dbReference>
<keyword evidence="3" id="KW-1185">Reference proteome</keyword>
<dbReference type="InterPro" id="IPR011009">
    <property type="entry name" value="Kinase-like_dom_sf"/>
</dbReference>
<sequence length="531" mass="56837">MGEHVTRGRTVRVGWFGTSIMEHLQAHVAVMSDQTRLPPVGATVTVEGWQRRGYPYLVALALQADYPGTLFEHDNRAQGGATIRDVRRIVHDTVKASGTLYDVAVIGCGINDVWRAHQAGREAEGVGPEEFADLYAQTLDVLVSASKEVLCIGETTVGAGAVDLGAVAEMNNMLAAYNTIAAAAAATAGARYVDVQQAFQNAAENLPPGLSLWTDGVHLTELGATLLARQVHPPTRAPHRNSFTANTGSADKENRRMTARHWNDLPASLRDRLTHELAITGVAVPVTGGYTSGVRVRIDTARGPVFVKAIPADDPAAGMYRTEMAAARTLPAGISPALLTAAESHGWIALAFDYVTGRHPDLAPGSLDLHTLTETLSHAHAALTPCPLPSAPPLADSPIFSGRPLPEEYGHGDTLLHCDLRADNLLVTPDGTITLLDWAWPYRGPAWAEFALLVPQLILTGHTPANAERWAAQAPAYRSAPPAGIDAIAEALTDYWTSRTQQGTPELRAYRTRAAEAGRAWVQHRQADSTP</sequence>
<gene>
    <name evidence="2" type="ORF">Sspor_18540</name>
</gene>
<proteinExistence type="predicted"/>
<evidence type="ECO:0000313" key="3">
    <source>
        <dbReference type="Proteomes" id="UP000608522"/>
    </source>
</evidence>
<dbReference type="Gene3D" id="3.90.1200.10">
    <property type="match status" value="1"/>
</dbReference>
<feature type="domain" description="SGNH hydrolase-type esterase" evidence="1">
    <location>
        <begin position="47"/>
        <end position="224"/>
    </location>
</feature>
<comment type="caution">
    <text evidence="2">The sequence shown here is derived from an EMBL/GenBank/DDBJ whole genome shotgun (WGS) entry which is preliminary data.</text>
</comment>
<evidence type="ECO:0000313" key="2">
    <source>
        <dbReference type="EMBL" id="GHI76293.1"/>
    </source>
</evidence>
<dbReference type="Pfam" id="PF13472">
    <property type="entry name" value="Lipase_GDSL_2"/>
    <property type="match status" value="1"/>
</dbReference>
<name>A0ABQ3T7C4_9ACTN</name>